<reference evidence="3 4" key="1">
    <citation type="submission" date="2019-01" db="EMBL/GenBank/DDBJ databases">
        <title>A draft genome assembly of the solar-powered sea slug Elysia chlorotica.</title>
        <authorList>
            <person name="Cai H."/>
            <person name="Li Q."/>
            <person name="Fang X."/>
            <person name="Li J."/>
            <person name="Curtis N.E."/>
            <person name="Altenburger A."/>
            <person name="Shibata T."/>
            <person name="Feng M."/>
            <person name="Maeda T."/>
            <person name="Schwartz J.A."/>
            <person name="Shigenobu S."/>
            <person name="Lundholm N."/>
            <person name="Nishiyama T."/>
            <person name="Yang H."/>
            <person name="Hasebe M."/>
            <person name="Li S."/>
            <person name="Pierce S.K."/>
            <person name="Wang J."/>
        </authorList>
    </citation>
    <scope>NUCLEOTIDE SEQUENCE [LARGE SCALE GENOMIC DNA]</scope>
    <source>
        <strain evidence="3">EC2010</strain>
        <tissue evidence="3">Whole organism of an adult</tissue>
    </source>
</reference>
<proteinExistence type="predicted"/>
<dbReference type="OrthoDB" id="6119297at2759"/>
<dbReference type="EMBL" id="RQTK01000241">
    <property type="protein sequence ID" value="RUS83508.1"/>
    <property type="molecule type" value="Genomic_DNA"/>
</dbReference>
<dbReference type="STRING" id="188477.A0A3S1HPC9"/>
<organism evidence="3 4">
    <name type="scientific">Elysia chlorotica</name>
    <name type="common">Eastern emerald elysia</name>
    <name type="synonym">Sea slug</name>
    <dbReference type="NCBI Taxonomy" id="188477"/>
    <lineage>
        <taxon>Eukaryota</taxon>
        <taxon>Metazoa</taxon>
        <taxon>Spiralia</taxon>
        <taxon>Lophotrochozoa</taxon>
        <taxon>Mollusca</taxon>
        <taxon>Gastropoda</taxon>
        <taxon>Heterobranchia</taxon>
        <taxon>Euthyneura</taxon>
        <taxon>Panpulmonata</taxon>
        <taxon>Sacoglossa</taxon>
        <taxon>Placobranchoidea</taxon>
        <taxon>Plakobranchidae</taxon>
        <taxon>Elysia</taxon>
    </lineage>
</organism>
<evidence type="ECO:0000313" key="4">
    <source>
        <dbReference type="Proteomes" id="UP000271974"/>
    </source>
</evidence>
<evidence type="ECO:0000313" key="3">
    <source>
        <dbReference type="EMBL" id="RUS83508.1"/>
    </source>
</evidence>
<dbReference type="Gene3D" id="4.10.60.10">
    <property type="entry name" value="Zinc finger, CCHC-type"/>
    <property type="match status" value="1"/>
</dbReference>
<evidence type="ECO:0000256" key="1">
    <source>
        <dbReference type="PROSITE-ProRule" id="PRU00047"/>
    </source>
</evidence>
<keyword evidence="4" id="KW-1185">Reference proteome</keyword>
<gene>
    <name evidence="3" type="ORF">EGW08_008758</name>
</gene>
<keyword evidence="1" id="KW-0479">Metal-binding</keyword>
<feature type="domain" description="CCHC-type" evidence="2">
    <location>
        <begin position="89"/>
        <end position="104"/>
    </location>
</feature>
<name>A0A3S1HPC9_ELYCH</name>
<dbReference type="GO" id="GO:0008270">
    <property type="term" value="F:zinc ion binding"/>
    <property type="evidence" value="ECO:0007669"/>
    <property type="project" value="UniProtKB-KW"/>
</dbReference>
<comment type="caution">
    <text evidence="3">The sequence shown here is derived from an EMBL/GenBank/DDBJ whole genome shotgun (WGS) entry which is preliminary data.</text>
</comment>
<dbReference type="Pfam" id="PF00098">
    <property type="entry name" value="zf-CCHC"/>
    <property type="match status" value="2"/>
</dbReference>
<dbReference type="AlphaFoldDB" id="A0A3S1HPC9"/>
<keyword evidence="1" id="KW-0863">Zinc-finger</keyword>
<keyword evidence="1" id="KW-0862">Zinc</keyword>
<dbReference type="SMART" id="SM00343">
    <property type="entry name" value="ZnF_C2HC"/>
    <property type="match status" value="2"/>
</dbReference>
<accession>A0A3S1HPC9</accession>
<dbReference type="PANTHER" id="PTHR46888">
    <property type="entry name" value="ZINC KNUCKLE DOMAINCONTAINING PROTEIN-RELATED"/>
    <property type="match status" value="1"/>
</dbReference>
<dbReference type="InterPro" id="IPR036875">
    <property type="entry name" value="Znf_CCHC_sf"/>
</dbReference>
<dbReference type="GO" id="GO:0003676">
    <property type="term" value="F:nucleic acid binding"/>
    <property type="evidence" value="ECO:0007669"/>
    <property type="project" value="InterPro"/>
</dbReference>
<evidence type="ECO:0000259" key="2">
    <source>
        <dbReference type="PROSITE" id="PS50158"/>
    </source>
</evidence>
<dbReference type="SUPFAM" id="SSF57756">
    <property type="entry name" value="Retrovirus zinc finger-like domains"/>
    <property type="match status" value="1"/>
</dbReference>
<feature type="domain" description="CCHC-type" evidence="2">
    <location>
        <begin position="65"/>
        <end position="79"/>
    </location>
</feature>
<dbReference type="PANTHER" id="PTHR46888:SF1">
    <property type="entry name" value="RIBONUCLEASE H"/>
    <property type="match status" value="1"/>
</dbReference>
<dbReference type="Proteomes" id="UP000271974">
    <property type="component" value="Unassembled WGS sequence"/>
</dbReference>
<dbReference type="PROSITE" id="PS50158">
    <property type="entry name" value="ZF_CCHC"/>
    <property type="match status" value="2"/>
</dbReference>
<sequence>MCYNVRRICPIYLREKRLRSLDELARQADAYLVARNRQVCKSKLSTQGNNGPAESNGGEHKTVVCFKCNETGHRAADCKTNIDVSSDVRCFKCRKVGHKAEACPMKPLSTRAASVVVVAASENCSREVSVSPDCDIRAEVCDGKLQLASGKSVPVVTNCGVCGDIRPIDELRLPIMRGFVGDKPVEVLRDTGCDGVVVRRDLVSDDQLTGRTCLIAQIDNTMLLAK</sequence>
<dbReference type="InterPro" id="IPR001878">
    <property type="entry name" value="Znf_CCHC"/>
</dbReference>
<protein>
    <recommendedName>
        <fullName evidence="2">CCHC-type domain-containing protein</fullName>
    </recommendedName>
</protein>